<reference evidence="4 5" key="1">
    <citation type="submission" date="2023-01" db="EMBL/GenBank/DDBJ databases">
        <title>Exploring GABA producing Bacteroides strains toward improving mental health.</title>
        <authorList>
            <person name="Yousuf B."/>
            <person name="Bouhlel N.E."/>
            <person name="Mottawea W."/>
            <person name="Hammami R."/>
        </authorList>
    </citation>
    <scope>NUCLEOTIDE SEQUENCE [LARGE SCALE GENOMIC DNA]</scope>
    <source>
        <strain evidence="4 5">UO.H1054</strain>
    </source>
</reference>
<evidence type="ECO:0000259" key="3">
    <source>
        <dbReference type="Pfam" id="PF16344"/>
    </source>
</evidence>
<dbReference type="PANTHER" id="PTHR30273">
    <property type="entry name" value="PERIPLASMIC SIGNAL SENSOR AND SIGMA FACTOR ACTIVATOR FECR-RELATED"/>
    <property type="match status" value="1"/>
</dbReference>
<dbReference type="Gene3D" id="2.60.120.1440">
    <property type="match status" value="1"/>
</dbReference>
<organism evidence="4 5">
    <name type="scientific">Bacteroides zhangwenhongii</name>
    <dbReference type="NCBI Taxonomy" id="2650157"/>
    <lineage>
        <taxon>Bacteria</taxon>
        <taxon>Pseudomonadati</taxon>
        <taxon>Bacteroidota</taxon>
        <taxon>Bacteroidia</taxon>
        <taxon>Bacteroidales</taxon>
        <taxon>Bacteroidaceae</taxon>
        <taxon>Bacteroides</taxon>
    </lineage>
</organism>
<keyword evidence="1" id="KW-0472">Membrane</keyword>
<evidence type="ECO:0000313" key="4">
    <source>
        <dbReference type="EMBL" id="MDC7136197.1"/>
    </source>
</evidence>
<evidence type="ECO:0000256" key="1">
    <source>
        <dbReference type="SAM" id="Phobius"/>
    </source>
</evidence>
<gene>
    <name evidence="4" type="ORF">PQG98_07555</name>
</gene>
<dbReference type="RefSeq" id="WP_272720150.1">
    <property type="nucleotide sequence ID" value="NZ_JAQPYS010000044.1"/>
</dbReference>
<dbReference type="Gene3D" id="3.55.50.30">
    <property type="match status" value="1"/>
</dbReference>
<keyword evidence="5" id="KW-1185">Reference proteome</keyword>
<dbReference type="InterPro" id="IPR032508">
    <property type="entry name" value="FecR_C"/>
</dbReference>
<proteinExistence type="predicted"/>
<name>A0ABT5H6I2_9BACE</name>
<comment type="caution">
    <text evidence="4">The sequence shown here is derived from an EMBL/GenBank/DDBJ whole genome shotgun (WGS) entry which is preliminary data.</text>
</comment>
<accession>A0ABT5H6I2</accession>
<dbReference type="InterPro" id="IPR006860">
    <property type="entry name" value="FecR"/>
</dbReference>
<evidence type="ECO:0000313" key="5">
    <source>
        <dbReference type="Proteomes" id="UP001215398"/>
    </source>
</evidence>
<dbReference type="InterPro" id="IPR012373">
    <property type="entry name" value="Ferrdict_sens_TM"/>
</dbReference>
<dbReference type="Pfam" id="PF16344">
    <property type="entry name" value="FecR_C"/>
    <property type="match status" value="1"/>
</dbReference>
<feature type="transmembrane region" description="Helical" evidence="1">
    <location>
        <begin position="101"/>
        <end position="122"/>
    </location>
</feature>
<feature type="domain" description="Protein FecR C-terminal" evidence="3">
    <location>
        <begin position="329"/>
        <end position="395"/>
    </location>
</feature>
<protein>
    <submittedName>
        <fullName evidence="4">FecR domain-containing protein</fullName>
    </submittedName>
</protein>
<feature type="domain" description="FecR protein" evidence="2">
    <location>
        <begin position="194"/>
        <end position="286"/>
    </location>
</feature>
<dbReference type="Proteomes" id="UP001215398">
    <property type="component" value="Unassembled WGS sequence"/>
</dbReference>
<sequence length="402" mass="45311">MVQYTFKDIEVFLLDDDLFQWVRSGFADNGFDIESYKLQHPGCEERIELAIAVIRSMKVVEDTGPTSQAYKMQSFNRMMNKLHSQDIKSVQPHRTHPYRRVIAYVASIAAFLLICLGSYYWISNFKVQEEVKLTADMIDSLSHSDQVQVLLDGKQAVGLDKNNAEIRVDEDGAVIVDDKLVVASKGEKILMNQVVVPYGKRTKIILPDGSSLWINSGSCISYSSDFATNRRLNVQGEVFLDVKKVEKHPFIVKTTHLEVSVLGTAFNVNDYAKNVETSVVLVRGSVDVKVDNKAKKRLLPNQRLSMASGAVKINEVDVYGYICWKDDIMNFDGQKLTTILNTLSQYYNTKIEIIGSLEDEKCYGSLDLNCTLEEVLESISLTTPLKIVRKGEIITLSPEKNK</sequence>
<keyword evidence="1" id="KW-0812">Transmembrane</keyword>
<keyword evidence="1" id="KW-1133">Transmembrane helix</keyword>
<evidence type="ECO:0000259" key="2">
    <source>
        <dbReference type="Pfam" id="PF04773"/>
    </source>
</evidence>
<dbReference type="PANTHER" id="PTHR30273:SF2">
    <property type="entry name" value="PROTEIN FECR"/>
    <property type="match status" value="1"/>
</dbReference>
<dbReference type="EMBL" id="JAQPYS010000044">
    <property type="protein sequence ID" value="MDC7136197.1"/>
    <property type="molecule type" value="Genomic_DNA"/>
</dbReference>
<dbReference type="Pfam" id="PF04773">
    <property type="entry name" value="FecR"/>
    <property type="match status" value="1"/>
</dbReference>